<keyword evidence="3 6" id="KW-0862">Zinc</keyword>
<dbReference type="GO" id="GO:0030091">
    <property type="term" value="P:protein repair"/>
    <property type="evidence" value="ECO:0007669"/>
    <property type="project" value="InterPro"/>
</dbReference>
<dbReference type="GO" id="GO:0033743">
    <property type="term" value="F:peptide-methionine (R)-S-oxide reductase activity"/>
    <property type="evidence" value="ECO:0007669"/>
    <property type="project" value="UniProtKB-UniRule"/>
</dbReference>
<dbReference type="Gene3D" id="2.170.150.20">
    <property type="entry name" value="Peptide methionine sulfoxide reductase"/>
    <property type="match status" value="1"/>
</dbReference>
<dbReference type="GO" id="GO:0008270">
    <property type="term" value="F:zinc ion binding"/>
    <property type="evidence" value="ECO:0007669"/>
    <property type="project" value="UniProtKB-UniRule"/>
</dbReference>
<dbReference type="PANTHER" id="PTHR10173">
    <property type="entry name" value="METHIONINE SULFOXIDE REDUCTASE"/>
    <property type="match status" value="1"/>
</dbReference>
<evidence type="ECO:0000256" key="3">
    <source>
        <dbReference type="ARBA" id="ARBA00022833"/>
    </source>
</evidence>
<proteinExistence type="inferred from homology"/>
<feature type="domain" description="MsrB" evidence="7">
    <location>
        <begin position="13"/>
        <end position="135"/>
    </location>
</feature>
<feature type="binding site" evidence="6">
    <location>
        <position position="101"/>
    </location>
    <ligand>
        <name>Zn(2+)</name>
        <dbReference type="ChEBI" id="CHEBI:29105"/>
    </ligand>
</feature>
<comment type="catalytic activity">
    <reaction evidence="5 6">
        <text>L-methionyl-[protein] + [thioredoxin]-disulfide + H2O = L-methionyl-(R)-S-oxide-[protein] + [thioredoxin]-dithiol</text>
        <dbReference type="Rhea" id="RHEA:24164"/>
        <dbReference type="Rhea" id="RHEA-COMP:10698"/>
        <dbReference type="Rhea" id="RHEA-COMP:10700"/>
        <dbReference type="Rhea" id="RHEA-COMP:12313"/>
        <dbReference type="Rhea" id="RHEA-COMP:12314"/>
        <dbReference type="ChEBI" id="CHEBI:15377"/>
        <dbReference type="ChEBI" id="CHEBI:16044"/>
        <dbReference type="ChEBI" id="CHEBI:29950"/>
        <dbReference type="ChEBI" id="CHEBI:45764"/>
        <dbReference type="ChEBI" id="CHEBI:50058"/>
        <dbReference type="EC" id="1.8.4.12"/>
    </reaction>
</comment>
<dbReference type="InterPro" id="IPR011057">
    <property type="entry name" value="Mss4-like_sf"/>
</dbReference>
<dbReference type="PANTHER" id="PTHR10173:SF52">
    <property type="entry name" value="METHIONINE-R-SULFOXIDE REDUCTASE B1"/>
    <property type="match status" value="1"/>
</dbReference>
<feature type="binding site" evidence="6">
    <location>
        <position position="52"/>
    </location>
    <ligand>
        <name>Zn(2+)</name>
        <dbReference type="ChEBI" id="CHEBI:29105"/>
    </ligand>
</feature>
<dbReference type="AlphaFoldDB" id="A0A4R1L3N5"/>
<comment type="similarity">
    <text evidence="1 6">Belongs to the MsrB Met sulfoxide reductase family.</text>
</comment>
<evidence type="ECO:0000256" key="2">
    <source>
        <dbReference type="ARBA" id="ARBA00022723"/>
    </source>
</evidence>
<feature type="binding site" evidence="6">
    <location>
        <position position="104"/>
    </location>
    <ligand>
        <name>Zn(2+)</name>
        <dbReference type="ChEBI" id="CHEBI:29105"/>
    </ligand>
</feature>
<feature type="active site" description="Nucleophile" evidence="6">
    <location>
        <position position="124"/>
    </location>
</feature>
<dbReference type="EC" id="1.8.4.12" evidence="6"/>
<comment type="caution">
    <text evidence="8">The sequence shown here is derived from an EMBL/GenBank/DDBJ whole genome shotgun (WGS) entry which is preliminary data.</text>
</comment>
<evidence type="ECO:0000256" key="4">
    <source>
        <dbReference type="ARBA" id="ARBA00023002"/>
    </source>
</evidence>
<gene>
    <name evidence="6" type="primary">msrB</name>
    <name evidence="8" type="ORF">C7378_3198</name>
</gene>
<evidence type="ECO:0000256" key="6">
    <source>
        <dbReference type="HAMAP-Rule" id="MF_01400"/>
    </source>
</evidence>
<accession>A0A4R1L3N5</accession>
<organism evidence="8 9">
    <name type="scientific">Acidipila rosea</name>
    <dbReference type="NCBI Taxonomy" id="768535"/>
    <lineage>
        <taxon>Bacteria</taxon>
        <taxon>Pseudomonadati</taxon>
        <taxon>Acidobacteriota</taxon>
        <taxon>Terriglobia</taxon>
        <taxon>Terriglobales</taxon>
        <taxon>Acidobacteriaceae</taxon>
        <taxon>Acidipila</taxon>
    </lineage>
</organism>
<dbReference type="EMBL" id="SMGK01000006">
    <property type="protein sequence ID" value="TCK70809.1"/>
    <property type="molecule type" value="Genomic_DNA"/>
</dbReference>
<dbReference type="Pfam" id="PF01641">
    <property type="entry name" value="SelR"/>
    <property type="match status" value="1"/>
</dbReference>
<evidence type="ECO:0000259" key="7">
    <source>
        <dbReference type="PROSITE" id="PS51790"/>
    </source>
</evidence>
<dbReference type="HAMAP" id="MF_01400">
    <property type="entry name" value="MsrB"/>
    <property type="match status" value="1"/>
</dbReference>
<dbReference type="FunFam" id="2.170.150.20:FF:000001">
    <property type="entry name" value="Peptide methionine sulfoxide reductase MsrB"/>
    <property type="match status" value="1"/>
</dbReference>
<evidence type="ECO:0000313" key="9">
    <source>
        <dbReference type="Proteomes" id="UP000295210"/>
    </source>
</evidence>
<evidence type="ECO:0000256" key="5">
    <source>
        <dbReference type="ARBA" id="ARBA00048488"/>
    </source>
</evidence>
<dbReference type="InterPro" id="IPR028427">
    <property type="entry name" value="Met_Sox_Rdtase_MsrB"/>
</dbReference>
<dbReference type="SUPFAM" id="SSF51316">
    <property type="entry name" value="Mss4-like"/>
    <property type="match status" value="1"/>
</dbReference>
<comment type="cofactor">
    <cofactor evidence="6">
        <name>Zn(2+)</name>
        <dbReference type="ChEBI" id="CHEBI:29105"/>
    </cofactor>
    <text evidence="6">Binds 1 zinc ion per subunit. The zinc ion is important for the structural integrity of the protein.</text>
</comment>
<keyword evidence="4 6" id="KW-0560">Oxidoreductase</keyword>
<dbReference type="RefSeq" id="WP_131998857.1">
    <property type="nucleotide sequence ID" value="NZ_SMGK01000006.1"/>
</dbReference>
<feature type="binding site" evidence="6">
    <location>
        <position position="55"/>
    </location>
    <ligand>
        <name>Zn(2+)</name>
        <dbReference type="ChEBI" id="CHEBI:29105"/>
    </ligand>
</feature>
<dbReference type="GO" id="GO:0005737">
    <property type="term" value="C:cytoplasm"/>
    <property type="evidence" value="ECO:0007669"/>
    <property type="project" value="TreeGrafter"/>
</dbReference>
<dbReference type="PROSITE" id="PS51790">
    <property type="entry name" value="MSRB"/>
    <property type="match status" value="1"/>
</dbReference>
<dbReference type="OrthoDB" id="4174719at2"/>
<name>A0A4R1L3N5_9BACT</name>
<protein>
    <recommendedName>
        <fullName evidence="6">Peptide methionine sulfoxide reductase MsrB</fullName>
        <ecNumber evidence="6">1.8.4.12</ecNumber>
    </recommendedName>
    <alternativeName>
        <fullName evidence="6">Peptide-methionine (R)-S-oxide reductase</fullName>
    </alternativeName>
</protein>
<dbReference type="GO" id="GO:0006979">
    <property type="term" value="P:response to oxidative stress"/>
    <property type="evidence" value="ECO:0007669"/>
    <property type="project" value="InterPro"/>
</dbReference>
<dbReference type="Proteomes" id="UP000295210">
    <property type="component" value="Unassembled WGS sequence"/>
</dbReference>
<evidence type="ECO:0000256" key="1">
    <source>
        <dbReference type="ARBA" id="ARBA00007174"/>
    </source>
</evidence>
<keyword evidence="2 6" id="KW-0479">Metal-binding</keyword>
<sequence>MSEIETDRIEKTDQEWRQQLSPEQYHVLRQKGTEPAFTGALYQNHDDGVYHCGACGAALFTSETKYESGSGWPSFWTPVSPGAVATHEDTSHGMRRVEATCSRCGSHLGHVFPDGPNPTGLRYCINSAALSFQGQK</sequence>
<keyword evidence="9" id="KW-1185">Reference proteome</keyword>
<evidence type="ECO:0000313" key="8">
    <source>
        <dbReference type="EMBL" id="TCK70809.1"/>
    </source>
</evidence>
<dbReference type="NCBIfam" id="TIGR00357">
    <property type="entry name" value="peptide-methionine (R)-S-oxide reductase MsrB"/>
    <property type="match status" value="1"/>
</dbReference>
<reference evidence="8 9" key="1">
    <citation type="submission" date="2019-03" db="EMBL/GenBank/DDBJ databases">
        <title>Genomic Encyclopedia of Type Strains, Phase IV (KMG-IV): sequencing the most valuable type-strain genomes for metagenomic binning, comparative biology and taxonomic classification.</title>
        <authorList>
            <person name="Goeker M."/>
        </authorList>
    </citation>
    <scope>NUCLEOTIDE SEQUENCE [LARGE SCALE GENOMIC DNA]</scope>
    <source>
        <strain evidence="8 9">DSM 103428</strain>
    </source>
</reference>
<dbReference type="InterPro" id="IPR002579">
    <property type="entry name" value="Met_Sox_Rdtase_MsrB_dom"/>
</dbReference>